<evidence type="ECO:0000313" key="1">
    <source>
        <dbReference type="EMBL" id="QJX80252.1"/>
    </source>
</evidence>
<sequence length="120" mass="14155">MNNKTLMKKLVGLYFKPFKTKEDILEIETKAGVLKRAFGVKDYEIDNPIKDFEREVVLSNDEIKAELNRVLEWITYAKENNNYGDVNMYKNRARYFVEAVNFFNANLASELKNQCSFKRI</sequence>
<dbReference type="RefSeq" id="WP_171778238.1">
    <property type="nucleotide sequence ID" value="NZ_CP045273.1"/>
</dbReference>
<accession>A0A6M6DZT0</accession>
<organism evidence="1 2">
    <name type="scientific">Priestia megaterium</name>
    <name type="common">Bacillus megaterium</name>
    <dbReference type="NCBI Taxonomy" id="1404"/>
    <lineage>
        <taxon>Bacteria</taxon>
        <taxon>Bacillati</taxon>
        <taxon>Bacillota</taxon>
        <taxon>Bacilli</taxon>
        <taxon>Bacillales</taxon>
        <taxon>Bacillaceae</taxon>
        <taxon>Priestia</taxon>
    </lineage>
</organism>
<dbReference type="Proteomes" id="UP000501076">
    <property type="component" value="Plasmid pFDU301A"/>
</dbReference>
<keyword evidence="1" id="KW-0614">Plasmid</keyword>
<evidence type="ECO:0000313" key="2">
    <source>
        <dbReference type="Proteomes" id="UP000501076"/>
    </source>
</evidence>
<dbReference type="AlphaFoldDB" id="A0A6M6DZT0"/>
<dbReference type="EMBL" id="CP045273">
    <property type="protein sequence ID" value="QJX80252.1"/>
    <property type="molecule type" value="Genomic_DNA"/>
</dbReference>
<geneLocation type="plasmid" evidence="2">
    <name>pfdu301a</name>
</geneLocation>
<protein>
    <submittedName>
        <fullName evidence="1">Uncharacterized protein</fullName>
    </submittedName>
</protein>
<gene>
    <name evidence="1" type="ORF">FDZ14_29590</name>
</gene>
<name>A0A6M6DZT0_PRIMG</name>
<proteinExistence type="predicted"/>
<reference evidence="1 2" key="1">
    <citation type="submission" date="2019-10" db="EMBL/GenBank/DDBJ databases">
        <title>Complete genome sequences for adaption low water activity.</title>
        <authorList>
            <person name="Zhao L."/>
            <person name="Zhong J."/>
        </authorList>
    </citation>
    <scope>NUCLEOTIDE SEQUENCE [LARGE SCALE GENOMIC DNA]</scope>
    <source>
        <strain evidence="1 2">FDU301</strain>
        <plasmid evidence="2">pfdu301a</plasmid>
    </source>
</reference>